<sequence length="102" mass="12166">MIQHISAGSPTYASVFARGWAWLAAIWQQSEPIELVEQRFNFLPDRFRWRGDMRRVRAVTRVWERPSDGVRPARRYFEVRCGRDQSFVLFQDVHIGTWHMSV</sequence>
<dbReference type="AlphaFoldDB" id="A0A0P9CUX3"/>
<accession>A0A0P9CUX3</accession>
<gene>
    <name evidence="1" type="ORF">SE17_30745</name>
</gene>
<evidence type="ECO:0000313" key="2">
    <source>
        <dbReference type="Proteomes" id="UP000050509"/>
    </source>
</evidence>
<comment type="caution">
    <text evidence="1">The sequence shown here is derived from an EMBL/GenBank/DDBJ whole genome shotgun (WGS) entry which is preliminary data.</text>
</comment>
<dbReference type="Proteomes" id="UP000050509">
    <property type="component" value="Unassembled WGS sequence"/>
</dbReference>
<dbReference type="EMBL" id="LJCR01001764">
    <property type="protein sequence ID" value="KPV49766.1"/>
    <property type="molecule type" value="Genomic_DNA"/>
</dbReference>
<reference evidence="1 2" key="1">
    <citation type="submission" date="2015-09" db="EMBL/GenBank/DDBJ databases">
        <title>Draft genome sequence of Kouleothrix aurantiaca JCM 19913.</title>
        <authorList>
            <person name="Hemp J."/>
        </authorList>
    </citation>
    <scope>NUCLEOTIDE SEQUENCE [LARGE SCALE GENOMIC DNA]</scope>
    <source>
        <strain evidence="1 2">COM-B</strain>
    </source>
</reference>
<proteinExistence type="predicted"/>
<protein>
    <submittedName>
        <fullName evidence="1">Uncharacterized protein</fullName>
    </submittedName>
</protein>
<organism evidence="1 2">
    <name type="scientific">Kouleothrix aurantiaca</name>
    <dbReference type="NCBI Taxonomy" id="186479"/>
    <lineage>
        <taxon>Bacteria</taxon>
        <taxon>Bacillati</taxon>
        <taxon>Chloroflexota</taxon>
        <taxon>Chloroflexia</taxon>
        <taxon>Chloroflexales</taxon>
        <taxon>Roseiflexineae</taxon>
        <taxon>Roseiflexaceae</taxon>
        <taxon>Kouleothrix</taxon>
    </lineage>
</organism>
<name>A0A0P9CUX3_9CHLR</name>
<evidence type="ECO:0000313" key="1">
    <source>
        <dbReference type="EMBL" id="KPV49766.1"/>
    </source>
</evidence>
<keyword evidence="2" id="KW-1185">Reference proteome</keyword>